<dbReference type="EMBL" id="CM002873">
    <property type="protein sequence ID" value="KFK33738.1"/>
    <property type="molecule type" value="Genomic_DNA"/>
</dbReference>
<keyword evidence="1" id="KW-0472">Membrane</keyword>
<feature type="transmembrane region" description="Helical" evidence="1">
    <location>
        <begin position="6"/>
        <end position="24"/>
    </location>
</feature>
<keyword evidence="3" id="KW-1185">Reference proteome</keyword>
<evidence type="ECO:0000256" key="1">
    <source>
        <dbReference type="SAM" id="Phobius"/>
    </source>
</evidence>
<evidence type="ECO:0000313" key="3">
    <source>
        <dbReference type="Proteomes" id="UP000029120"/>
    </source>
</evidence>
<accession>A0A087GV36</accession>
<organism evidence="2 3">
    <name type="scientific">Arabis alpina</name>
    <name type="common">Alpine rock-cress</name>
    <dbReference type="NCBI Taxonomy" id="50452"/>
    <lineage>
        <taxon>Eukaryota</taxon>
        <taxon>Viridiplantae</taxon>
        <taxon>Streptophyta</taxon>
        <taxon>Embryophyta</taxon>
        <taxon>Tracheophyta</taxon>
        <taxon>Spermatophyta</taxon>
        <taxon>Magnoliopsida</taxon>
        <taxon>eudicotyledons</taxon>
        <taxon>Gunneridae</taxon>
        <taxon>Pentapetalae</taxon>
        <taxon>rosids</taxon>
        <taxon>malvids</taxon>
        <taxon>Brassicales</taxon>
        <taxon>Brassicaceae</taxon>
        <taxon>Arabideae</taxon>
        <taxon>Arabis</taxon>
    </lineage>
</organism>
<sequence length="39" mass="4470">MGSWSRFAGGLCLVVACVILLRFLNNLCWFDASSLWFWS</sequence>
<name>A0A087GV36_ARAAL</name>
<evidence type="ECO:0000313" key="2">
    <source>
        <dbReference type="EMBL" id="KFK33738.1"/>
    </source>
</evidence>
<proteinExistence type="predicted"/>
<protein>
    <submittedName>
        <fullName evidence="2">Uncharacterized protein</fullName>
    </submittedName>
</protein>
<dbReference type="Proteomes" id="UP000029120">
    <property type="component" value="Chromosome 5"/>
</dbReference>
<dbReference type="Gramene" id="KFK33738">
    <property type="protein sequence ID" value="KFK33738"/>
    <property type="gene ID" value="AALP_AA5G053300"/>
</dbReference>
<dbReference type="AlphaFoldDB" id="A0A087GV36"/>
<gene>
    <name evidence="2" type="ordered locus">AALP_Aa5g053300</name>
</gene>
<keyword evidence="1" id="KW-0812">Transmembrane</keyword>
<dbReference type="PROSITE" id="PS51257">
    <property type="entry name" value="PROKAR_LIPOPROTEIN"/>
    <property type="match status" value="1"/>
</dbReference>
<keyword evidence="1" id="KW-1133">Transmembrane helix</keyword>
<reference evidence="3" key="1">
    <citation type="journal article" date="2015" name="Nat. Plants">
        <title>Genome expansion of Arabis alpina linked with retrotransposition and reduced symmetric DNA methylation.</title>
        <authorList>
            <person name="Willing E.M."/>
            <person name="Rawat V."/>
            <person name="Mandakova T."/>
            <person name="Maumus F."/>
            <person name="James G.V."/>
            <person name="Nordstroem K.J."/>
            <person name="Becker C."/>
            <person name="Warthmann N."/>
            <person name="Chica C."/>
            <person name="Szarzynska B."/>
            <person name="Zytnicki M."/>
            <person name="Albani M.C."/>
            <person name="Kiefer C."/>
            <person name="Bergonzi S."/>
            <person name="Castaings L."/>
            <person name="Mateos J.L."/>
            <person name="Berns M.C."/>
            <person name="Bujdoso N."/>
            <person name="Piofczyk T."/>
            <person name="de Lorenzo L."/>
            <person name="Barrero-Sicilia C."/>
            <person name="Mateos I."/>
            <person name="Piednoel M."/>
            <person name="Hagmann J."/>
            <person name="Chen-Min-Tao R."/>
            <person name="Iglesias-Fernandez R."/>
            <person name="Schuster S.C."/>
            <person name="Alonso-Blanco C."/>
            <person name="Roudier F."/>
            <person name="Carbonero P."/>
            <person name="Paz-Ares J."/>
            <person name="Davis S.J."/>
            <person name="Pecinka A."/>
            <person name="Quesneville H."/>
            <person name="Colot V."/>
            <person name="Lysak M.A."/>
            <person name="Weigel D."/>
            <person name="Coupland G."/>
            <person name="Schneeberger K."/>
        </authorList>
    </citation>
    <scope>NUCLEOTIDE SEQUENCE [LARGE SCALE GENOMIC DNA]</scope>
    <source>
        <strain evidence="3">cv. Pajares</strain>
    </source>
</reference>